<dbReference type="SUPFAM" id="SSF109854">
    <property type="entry name" value="DinB/YfiT-like putative metalloenzymes"/>
    <property type="match status" value="1"/>
</dbReference>
<organism evidence="1 2">
    <name type="scientific">Labedaea rhizosphaerae</name>
    <dbReference type="NCBI Taxonomy" id="598644"/>
    <lineage>
        <taxon>Bacteria</taxon>
        <taxon>Bacillati</taxon>
        <taxon>Actinomycetota</taxon>
        <taxon>Actinomycetes</taxon>
        <taxon>Pseudonocardiales</taxon>
        <taxon>Pseudonocardiaceae</taxon>
        <taxon>Labedaea</taxon>
    </lineage>
</organism>
<protein>
    <submittedName>
        <fullName evidence="1">Uncharacterized protein DUF664</fullName>
    </submittedName>
</protein>
<reference evidence="1 2" key="1">
    <citation type="submission" date="2019-03" db="EMBL/GenBank/DDBJ databases">
        <title>Genomic Encyclopedia of Type Strains, Phase IV (KMG-IV): sequencing the most valuable type-strain genomes for metagenomic binning, comparative biology and taxonomic classification.</title>
        <authorList>
            <person name="Goeker M."/>
        </authorList>
    </citation>
    <scope>NUCLEOTIDE SEQUENCE [LARGE SCALE GENOMIC DNA]</scope>
    <source>
        <strain evidence="1 2">DSM 45361</strain>
    </source>
</reference>
<evidence type="ECO:0000313" key="2">
    <source>
        <dbReference type="Proteomes" id="UP000295444"/>
    </source>
</evidence>
<comment type="caution">
    <text evidence="1">The sequence shown here is derived from an EMBL/GenBank/DDBJ whole genome shotgun (WGS) entry which is preliminary data.</text>
</comment>
<dbReference type="InterPro" id="IPR034660">
    <property type="entry name" value="DinB/YfiT-like"/>
</dbReference>
<dbReference type="Pfam" id="PF04978">
    <property type="entry name" value="MST"/>
    <property type="match status" value="1"/>
</dbReference>
<dbReference type="AlphaFoldDB" id="A0A4R6S270"/>
<name>A0A4R6S270_LABRH</name>
<dbReference type="EMBL" id="SNXZ01000006">
    <property type="protein sequence ID" value="TDP93650.1"/>
    <property type="molecule type" value="Genomic_DNA"/>
</dbReference>
<dbReference type="RefSeq" id="WP_133852679.1">
    <property type="nucleotide sequence ID" value="NZ_SNXZ01000006.1"/>
</dbReference>
<keyword evidence="2" id="KW-1185">Reference proteome</keyword>
<dbReference type="OrthoDB" id="4548523at2"/>
<dbReference type="Gene3D" id="1.20.120.450">
    <property type="entry name" value="dinb family like domain"/>
    <property type="match status" value="1"/>
</dbReference>
<proteinExistence type="predicted"/>
<sequence>MTEPPLFPDEQVATADERSVLATFLDYYRTEVVRKARGVSEQDARRRLVPSLTTIGGLVKHLTVVEESWFLRRMGARDDLPPRMPTEQEFTLSDDDTVESLIAAYEKQCALSREVASAHELDDNVPHHRLGRVSLRWIYVHMIEETARHAGHLDILREQIDGETG</sequence>
<dbReference type="Proteomes" id="UP000295444">
    <property type="component" value="Unassembled WGS sequence"/>
</dbReference>
<evidence type="ECO:0000313" key="1">
    <source>
        <dbReference type="EMBL" id="TDP93650.1"/>
    </source>
</evidence>
<accession>A0A4R6S270</accession>
<dbReference type="InterPro" id="IPR007061">
    <property type="entry name" value="MST-like"/>
</dbReference>
<gene>
    <name evidence="1" type="ORF">EV186_10644</name>
</gene>